<dbReference type="EMBL" id="MU001500">
    <property type="protein sequence ID" value="KAF2445096.1"/>
    <property type="molecule type" value="Genomic_DNA"/>
</dbReference>
<keyword evidence="1" id="KW-0812">Transmembrane</keyword>
<accession>A0A9P4PJ32</accession>
<evidence type="ECO:0000256" key="1">
    <source>
        <dbReference type="SAM" id="Phobius"/>
    </source>
</evidence>
<gene>
    <name evidence="3" type="ORF">P171DRAFT_289108</name>
</gene>
<feature type="signal peptide" evidence="2">
    <location>
        <begin position="1"/>
        <end position="20"/>
    </location>
</feature>
<evidence type="ECO:0000313" key="4">
    <source>
        <dbReference type="Proteomes" id="UP000799764"/>
    </source>
</evidence>
<organism evidence="3 4">
    <name type="scientific">Karstenula rhodostoma CBS 690.94</name>
    <dbReference type="NCBI Taxonomy" id="1392251"/>
    <lineage>
        <taxon>Eukaryota</taxon>
        <taxon>Fungi</taxon>
        <taxon>Dikarya</taxon>
        <taxon>Ascomycota</taxon>
        <taxon>Pezizomycotina</taxon>
        <taxon>Dothideomycetes</taxon>
        <taxon>Pleosporomycetidae</taxon>
        <taxon>Pleosporales</taxon>
        <taxon>Massarineae</taxon>
        <taxon>Didymosphaeriaceae</taxon>
        <taxon>Karstenula</taxon>
    </lineage>
</organism>
<feature type="transmembrane region" description="Helical" evidence="1">
    <location>
        <begin position="70"/>
        <end position="94"/>
    </location>
</feature>
<comment type="caution">
    <text evidence="3">The sequence shown here is derived from an EMBL/GenBank/DDBJ whole genome shotgun (WGS) entry which is preliminary data.</text>
</comment>
<evidence type="ECO:0000256" key="2">
    <source>
        <dbReference type="SAM" id="SignalP"/>
    </source>
</evidence>
<reference evidence="3" key="1">
    <citation type="journal article" date="2020" name="Stud. Mycol.">
        <title>101 Dothideomycetes genomes: a test case for predicting lifestyles and emergence of pathogens.</title>
        <authorList>
            <person name="Haridas S."/>
            <person name="Albert R."/>
            <person name="Binder M."/>
            <person name="Bloem J."/>
            <person name="Labutti K."/>
            <person name="Salamov A."/>
            <person name="Andreopoulos B."/>
            <person name="Baker S."/>
            <person name="Barry K."/>
            <person name="Bills G."/>
            <person name="Bluhm B."/>
            <person name="Cannon C."/>
            <person name="Castanera R."/>
            <person name="Culley D."/>
            <person name="Daum C."/>
            <person name="Ezra D."/>
            <person name="Gonzalez J."/>
            <person name="Henrissat B."/>
            <person name="Kuo A."/>
            <person name="Liang C."/>
            <person name="Lipzen A."/>
            <person name="Lutzoni F."/>
            <person name="Magnuson J."/>
            <person name="Mondo S."/>
            <person name="Nolan M."/>
            <person name="Ohm R."/>
            <person name="Pangilinan J."/>
            <person name="Park H.-J."/>
            <person name="Ramirez L."/>
            <person name="Alfaro M."/>
            <person name="Sun H."/>
            <person name="Tritt A."/>
            <person name="Yoshinaga Y."/>
            <person name="Zwiers L.-H."/>
            <person name="Turgeon B."/>
            <person name="Goodwin S."/>
            <person name="Spatafora J."/>
            <person name="Crous P."/>
            <person name="Grigoriev I."/>
        </authorList>
    </citation>
    <scope>NUCLEOTIDE SEQUENCE</scope>
    <source>
        <strain evidence="3">CBS 690.94</strain>
    </source>
</reference>
<keyword evidence="2" id="KW-0732">Signal</keyword>
<feature type="chain" id="PRO_5040133717" evidence="2">
    <location>
        <begin position="21"/>
        <end position="176"/>
    </location>
</feature>
<protein>
    <submittedName>
        <fullName evidence="3">Uncharacterized protein</fullName>
    </submittedName>
</protein>
<sequence length="176" mass="20080">MLSLRTSIIICAFLAVCTLAWDEDIYYPPFLGPILDLFFDRDPYDPLISGSGYTLFIDDNWKMITGFFKFLINMFFSLLLLVSLPPLILFIHLFRKSYVEMTARDAAIKEFQENGGSRPPRPNLQPTRDTRYMTLGGDGTVIWVCGVGGGFEDVFGGDIEGAIARRWQRMGRRQFV</sequence>
<keyword evidence="1" id="KW-0472">Membrane</keyword>
<evidence type="ECO:0000313" key="3">
    <source>
        <dbReference type="EMBL" id="KAF2445096.1"/>
    </source>
</evidence>
<dbReference type="AlphaFoldDB" id="A0A9P4PJ32"/>
<name>A0A9P4PJ32_9PLEO</name>
<dbReference type="OrthoDB" id="3790567at2759"/>
<keyword evidence="1" id="KW-1133">Transmembrane helix</keyword>
<dbReference type="Proteomes" id="UP000799764">
    <property type="component" value="Unassembled WGS sequence"/>
</dbReference>
<proteinExistence type="predicted"/>
<keyword evidence="4" id="KW-1185">Reference proteome</keyword>